<gene>
    <name evidence="6" type="ORF">PJU73_06985</name>
</gene>
<accession>A0ABY7RII0</accession>
<dbReference type="PANTHER" id="PTHR30136:SF24">
    <property type="entry name" value="HTH-TYPE TRANSCRIPTIONAL REPRESSOR ALLR"/>
    <property type="match status" value="1"/>
</dbReference>
<dbReference type="InterPro" id="IPR014757">
    <property type="entry name" value="Tscrpt_reg_IclR_C"/>
</dbReference>
<dbReference type="Gene3D" id="1.10.10.10">
    <property type="entry name" value="Winged helix-like DNA-binding domain superfamily/Winged helix DNA-binding domain"/>
    <property type="match status" value="1"/>
</dbReference>
<dbReference type="InterPro" id="IPR005471">
    <property type="entry name" value="Tscrpt_reg_IclR_N"/>
</dbReference>
<proteinExistence type="predicted"/>
<dbReference type="Gene3D" id="3.30.450.40">
    <property type="match status" value="1"/>
</dbReference>
<dbReference type="InterPro" id="IPR036388">
    <property type="entry name" value="WH-like_DNA-bd_sf"/>
</dbReference>
<organism evidence="6 7">
    <name type="scientific">Neisseria lisongii</name>
    <dbReference type="NCBI Taxonomy" id="2912188"/>
    <lineage>
        <taxon>Bacteria</taxon>
        <taxon>Pseudomonadati</taxon>
        <taxon>Pseudomonadota</taxon>
        <taxon>Betaproteobacteria</taxon>
        <taxon>Neisseriales</taxon>
        <taxon>Neisseriaceae</taxon>
        <taxon>Neisseria</taxon>
    </lineage>
</organism>
<feature type="domain" description="IclR-ED" evidence="5">
    <location>
        <begin position="73"/>
        <end position="257"/>
    </location>
</feature>
<evidence type="ECO:0000256" key="3">
    <source>
        <dbReference type="ARBA" id="ARBA00023163"/>
    </source>
</evidence>
<keyword evidence="7" id="KW-1185">Reference proteome</keyword>
<evidence type="ECO:0000256" key="2">
    <source>
        <dbReference type="ARBA" id="ARBA00023125"/>
    </source>
</evidence>
<feature type="domain" description="HTH iclR-type" evidence="4">
    <location>
        <begin position="11"/>
        <end position="72"/>
    </location>
</feature>
<dbReference type="Pfam" id="PF01614">
    <property type="entry name" value="IclR_C"/>
    <property type="match status" value="1"/>
</dbReference>
<dbReference type="PANTHER" id="PTHR30136">
    <property type="entry name" value="HELIX-TURN-HELIX TRANSCRIPTIONAL REGULATOR, ICLR FAMILY"/>
    <property type="match status" value="1"/>
</dbReference>
<evidence type="ECO:0000259" key="5">
    <source>
        <dbReference type="PROSITE" id="PS51078"/>
    </source>
</evidence>
<evidence type="ECO:0000259" key="4">
    <source>
        <dbReference type="PROSITE" id="PS51077"/>
    </source>
</evidence>
<keyword evidence="3" id="KW-0804">Transcription</keyword>
<dbReference type="PROSITE" id="PS51078">
    <property type="entry name" value="ICLR_ED"/>
    <property type="match status" value="1"/>
</dbReference>
<evidence type="ECO:0000256" key="1">
    <source>
        <dbReference type="ARBA" id="ARBA00023015"/>
    </source>
</evidence>
<evidence type="ECO:0000313" key="7">
    <source>
        <dbReference type="Proteomes" id="UP001221268"/>
    </source>
</evidence>
<dbReference type="PROSITE" id="PS51077">
    <property type="entry name" value="HTH_ICLR"/>
    <property type="match status" value="1"/>
</dbReference>
<dbReference type="SMART" id="SM00346">
    <property type="entry name" value="HTH_ICLR"/>
    <property type="match status" value="1"/>
</dbReference>
<keyword evidence="2" id="KW-0238">DNA-binding</keyword>
<dbReference type="InterPro" id="IPR050707">
    <property type="entry name" value="HTH_MetabolicPath_Reg"/>
</dbReference>
<name>A0ABY7RII0_9NEIS</name>
<reference evidence="6 7" key="1">
    <citation type="submission" date="2023-01" db="EMBL/GenBank/DDBJ databases">
        <authorList>
            <person name="Yang C."/>
        </authorList>
    </citation>
    <scope>NUCLEOTIDE SEQUENCE [LARGE SCALE GENOMIC DNA]</scope>
    <source>
        <strain evidence="6 7">ZJ106</strain>
    </source>
</reference>
<dbReference type="SUPFAM" id="SSF55781">
    <property type="entry name" value="GAF domain-like"/>
    <property type="match status" value="1"/>
</dbReference>
<dbReference type="Proteomes" id="UP001221268">
    <property type="component" value="Chromosome"/>
</dbReference>
<dbReference type="SUPFAM" id="SSF46785">
    <property type="entry name" value="Winged helix' DNA-binding domain"/>
    <property type="match status" value="1"/>
</dbReference>
<keyword evidence="1" id="KW-0805">Transcription regulation</keyword>
<dbReference type="Pfam" id="PF09339">
    <property type="entry name" value="HTH_IclR"/>
    <property type="match status" value="1"/>
</dbReference>
<sequence length="261" mass="28710">MDIVDDKAPNIPALDKAFAVLDYITDSPKPLTAAQIAKDLGLPRSSTYRLLMALVQKGVLRKDENNVFYLGAYLLYWAGKFEQQENVIALFHELILTEPALMPHSVTLSSLDGERGEMVFLACHESPSPLGFTFRAGVRVPAVFAATGKAVLATLDFDEVRTMYADGLPPPLTQYGVAGFEQLRAEFESVQTTRMSLDDGQLREGMYCIGTYIRNSSGRANVGVAVSFLKNEYQQKQAEVGAALISLAEKIERRLGFLGYS</sequence>
<dbReference type="RefSeq" id="WP_237091824.1">
    <property type="nucleotide sequence ID" value="NZ_CP116766.1"/>
</dbReference>
<dbReference type="EMBL" id="CP116766">
    <property type="protein sequence ID" value="WCL71092.1"/>
    <property type="molecule type" value="Genomic_DNA"/>
</dbReference>
<protein>
    <submittedName>
        <fullName evidence="6">IclR family transcriptional regulator</fullName>
    </submittedName>
</protein>
<dbReference type="InterPro" id="IPR036390">
    <property type="entry name" value="WH_DNA-bd_sf"/>
</dbReference>
<evidence type="ECO:0000313" key="6">
    <source>
        <dbReference type="EMBL" id="WCL71092.1"/>
    </source>
</evidence>
<dbReference type="InterPro" id="IPR029016">
    <property type="entry name" value="GAF-like_dom_sf"/>
</dbReference>